<proteinExistence type="predicted"/>
<feature type="domain" description="FecR protein" evidence="2">
    <location>
        <begin position="138"/>
        <end position="231"/>
    </location>
</feature>
<keyword evidence="1" id="KW-0812">Transmembrane</keyword>
<organism evidence="4">
    <name type="scientific">hydrothermal vent metagenome</name>
    <dbReference type="NCBI Taxonomy" id="652676"/>
    <lineage>
        <taxon>unclassified sequences</taxon>
        <taxon>metagenomes</taxon>
        <taxon>ecological metagenomes</taxon>
    </lineage>
</organism>
<gene>
    <name evidence="4" type="ORF">MNBD_IGNAVI01-2099</name>
</gene>
<dbReference type="Gene3D" id="3.55.50.30">
    <property type="match status" value="1"/>
</dbReference>
<dbReference type="EMBL" id="UOGD01000237">
    <property type="protein sequence ID" value="VAX22833.1"/>
    <property type="molecule type" value="Genomic_DNA"/>
</dbReference>
<accession>A0A3B1CDQ9</accession>
<protein>
    <submittedName>
        <fullName evidence="4">Anti-sigma factor</fullName>
    </submittedName>
</protein>
<dbReference type="InterPro" id="IPR006860">
    <property type="entry name" value="FecR"/>
</dbReference>
<evidence type="ECO:0000259" key="3">
    <source>
        <dbReference type="Pfam" id="PF16344"/>
    </source>
</evidence>
<dbReference type="InterPro" id="IPR032508">
    <property type="entry name" value="FecR_C"/>
</dbReference>
<feature type="transmembrane region" description="Helical" evidence="1">
    <location>
        <begin position="95"/>
        <end position="115"/>
    </location>
</feature>
<evidence type="ECO:0000256" key="1">
    <source>
        <dbReference type="SAM" id="Phobius"/>
    </source>
</evidence>
<name>A0A3B1CDQ9_9ZZZZ</name>
<dbReference type="GO" id="GO:0016989">
    <property type="term" value="F:sigma factor antagonist activity"/>
    <property type="evidence" value="ECO:0007669"/>
    <property type="project" value="TreeGrafter"/>
</dbReference>
<dbReference type="PANTHER" id="PTHR30273:SF2">
    <property type="entry name" value="PROTEIN FECR"/>
    <property type="match status" value="1"/>
</dbReference>
<dbReference type="PANTHER" id="PTHR30273">
    <property type="entry name" value="PERIPLASMIC SIGNAL SENSOR AND SIGMA FACTOR ACTIVATOR FECR-RELATED"/>
    <property type="match status" value="1"/>
</dbReference>
<reference evidence="4" key="1">
    <citation type="submission" date="2018-06" db="EMBL/GenBank/DDBJ databases">
        <authorList>
            <person name="Zhirakovskaya E."/>
        </authorList>
    </citation>
    <scope>NUCLEOTIDE SEQUENCE</scope>
</reference>
<dbReference type="PIRSF" id="PIRSF018266">
    <property type="entry name" value="FecR"/>
    <property type="match status" value="1"/>
</dbReference>
<dbReference type="InterPro" id="IPR012373">
    <property type="entry name" value="Ferrdict_sens_TM"/>
</dbReference>
<keyword evidence="1" id="KW-0472">Membrane</keyword>
<dbReference type="Gene3D" id="2.60.120.1440">
    <property type="match status" value="1"/>
</dbReference>
<keyword evidence="1" id="KW-1133">Transmembrane helix</keyword>
<dbReference type="AlphaFoldDB" id="A0A3B1CDQ9"/>
<evidence type="ECO:0000259" key="2">
    <source>
        <dbReference type="Pfam" id="PF04773"/>
    </source>
</evidence>
<sequence>MSSFNEQIYEQLISDNQFVEWASGKNNTHQKYWAVWKKEHPDFTVEFEEARKTVAIIEFNPPKISRAEVMYLWSKTQKDLYKTKKNSPVRKIISWYGKIAGVLIIPFIILSVWLFQNNQMVKSGITNIIEYNTSKLITVKAPVGGRLNFELPDGSKVWLNAGTIFEYPAYFNSNSREVNLLGEAVFEIKKSNTPFIVHNPGPDIKVYGTIFSVNSYNDQENITVALVSGRISLDVNHKEVFLSPGEVSMFNKQKRELTITRKNTEQYTCWREGRFMFRDTPLKEILATLQRQYNVTISLSNPKLANYKYNAAFEQESLDQILYMLSLSAPIKYTFNKPKRNKDGSFTKAKVTIYEDKNRIINQ</sequence>
<dbReference type="Pfam" id="PF04773">
    <property type="entry name" value="FecR"/>
    <property type="match status" value="1"/>
</dbReference>
<dbReference type="Pfam" id="PF16344">
    <property type="entry name" value="FecR_C"/>
    <property type="match status" value="1"/>
</dbReference>
<feature type="domain" description="Protein FecR C-terminal" evidence="3">
    <location>
        <begin position="274"/>
        <end position="336"/>
    </location>
</feature>
<evidence type="ECO:0000313" key="4">
    <source>
        <dbReference type="EMBL" id="VAX22833.1"/>
    </source>
</evidence>